<dbReference type="InterPro" id="IPR050979">
    <property type="entry name" value="LD-transpeptidase"/>
</dbReference>
<dbReference type="GO" id="GO:0016740">
    <property type="term" value="F:transferase activity"/>
    <property type="evidence" value="ECO:0007669"/>
    <property type="project" value="UniProtKB-KW"/>
</dbReference>
<sequence length="198" mass="21110">MGTREGEGQLKLTKRAGALLAGAGIVATACVGATDAQAVPVQGVAAVQQTAVVQQVAVKQTAVAKKATGPNAAGLCPTNKGRIACVDLTHQRMWIQVGKKVVFGPVQVRTGRRGYATRTGLWHIYSRQVNHWSTLYHVAMPYSEFFSGGEALHGLNEPMSTPPGSHGCVNMNTWDAKKAWSILKLHDPVKIFGRKPGT</sequence>
<accession>A0ABV6V5V1</accession>
<proteinExistence type="predicted"/>
<dbReference type="PANTHER" id="PTHR30582:SF33">
    <property type="entry name" value="EXPORTED PROTEIN"/>
    <property type="match status" value="1"/>
</dbReference>
<dbReference type="InterPro" id="IPR038063">
    <property type="entry name" value="Transpep_catalytic_dom"/>
</dbReference>
<dbReference type="Gene3D" id="2.40.440.10">
    <property type="entry name" value="L,D-transpeptidase catalytic domain-like"/>
    <property type="match status" value="1"/>
</dbReference>
<protein>
    <submittedName>
        <fullName evidence="1">L,D-transpeptidase</fullName>
        <ecNumber evidence="1">2.-.-.-</ecNumber>
    </submittedName>
</protein>
<dbReference type="CDD" id="cd16913">
    <property type="entry name" value="YkuD_like"/>
    <property type="match status" value="1"/>
</dbReference>
<dbReference type="Pfam" id="PF03734">
    <property type="entry name" value="YkuD"/>
    <property type="match status" value="1"/>
</dbReference>
<organism evidence="1 2">
    <name type="scientific">Streptacidiphilus alkalitolerans</name>
    <dbReference type="NCBI Taxonomy" id="3342712"/>
    <lineage>
        <taxon>Bacteria</taxon>
        <taxon>Bacillati</taxon>
        <taxon>Actinomycetota</taxon>
        <taxon>Actinomycetes</taxon>
        <taxon>Kitasatosporales</taxon>
        <taxon>Streptomycetaceae</taxon>
        <taxon>Streptacidiphilus</taxon>
    </lineage>
</organism>
<dbReference type="PROSITE" id="PS51257">
    <property type="entry name" value="PROKAR_LIPOPROTEIN"/>
    <property type="match status" value="1"/>
</dbReference>
<reference evidence="1 2" key="1">
    <citation type="submission" date="2024-09" db="EMBL/GenBank/DDBJ databases">
        <authorList>
            <person name="Lee S.D."/>
        </authorList>
    </citation>
    <scope>NUCLEOTIDE SEQUENCE [LARGE SCALE GENOMIC DNA]</scope>
    <source>
        <strain evidence="1 2">N1-1</strain>
    </source>
</reference>
<dbReference type="SUPFAM" id="SSF141523">
    <property type="entry name" value="L,D-transpeptidase catalytic domain-like"/>
    <property type="match status" value="1"/>
</dbReference>
<evidence type="ECO:0000313" key="1">
    <source>
        <dbReference type="EMBL" id="MFC1409097.1"/>
    </source>
</evidence>
<dbReference type="Proteomes" id="UP001592582">
    <property type="component" value="Unassembled WGS sequence"/>
</dbReference>
<comment type="caution">
    <text evidence="1">The sequence shown here is derived from an EMBL/GenBank/DDBJ whole genome shotgun (WGS) entry which is preliminary data.</text>
</comment>
<keyword evidence="2" id="KW-1185">Reference proteome</keyword>
<dbReference type="InterPro" id="IPR005490">
    <property type="entry name" value="LD_TPept_cat_dom"/>
</dbReference>
<evidence type="ECO:0000313" key="2">
    <source>
        <dbReference type="Proteomes" id="UP001592582"/>
    </source>
</evidence>
<dbReference type="EC" id="2.-.-.-" evidence="1"/>
<name>A0ABV6V5V1_9ACTN</name>
<dbReference type="PROSITE" id="PS52029">
    <property type="entry name" value="LD_TPASE"/>
    <property type="match status" value="1"/>
</dbReference>
<gene>
    <name evidence="1" type="ORF">ACEZDG_07350</name>
</gene>
<keyword evidence="1" id="KW-0808">Transferase</keyword>
<dbReference type="EMBL" id="JBHEZX010000003">
    <property type="protein sequence ID" value="MFC1409097.1"/>
    <property type="molecule type" value="Genomic_DNA"/>
</dbReference>
<dbReference type="PANTHER" id="PTHR30582">
    <property type="entry name" value="L,D-TRANSPEPTIDASE"/>
    <property type="match status" value="1"/>
</dbReference>